<evidence type="ECO:0000313" key="8">
    <source>
        <dbReference type="Proteomes" id="UP000661607"/>
    </source>
</evidence>
<reference evidence="7 8" key="1">
    <citation type="submission" date="2020-10" db="EMBL/GenBank/DDBJ databases">
        <title>Sequencing the genomes of 1000 actinobacteria strains.</title>
        <authorList>
            <person name="Klenk H.-P."/>
        </authorList>
    </citation>
    <scope>NUCLEOTIDE SEQUENCE [LARGE SCALE GENOMIC DNA]</scope>
    <source>
        <strain evidence="7 8">DSM 43748</strain>
    </source>
</reference>
<feature type="transmembrane region" description="Helical" evidence="5">
    <location>
        <begin position="60"/>
        <end position="80"/>
    </location>
</feature>
<dbReference type="Gene3D" id="1.20.1250.20">
    <property type="entry name" value="MFS general substrate transporter like domains"/>
    <property type="match status" value="1"/>
</dbReference>
<evidence type="ECO:0000256" key="3">
    <source>
        <dbReference type="ARBA" id="ARBA00022989"/>
    </source>
</evidence>
<accession>A0ABR9KB10</accession>
<evidence type="ECO:0000256" key="2">
    <source>
        <dbReference type="ARBA" id="ARBA00022692"/>
    </source>
</evidence>
<organism evidence="7 8">
    <name type="scientific">Nonomuraea africana</name>
    <dbReference type="NCBI Taxonomy" id="46171"/>
    <lineage>
        <taxon>Bacteria</taxon>
        <taxon>Bacillati</taxon>
        <taxon>Actinomycetota</taxon>
        <taxon>Actinomycetes</taxon>
        <taxon>Streptosporangiales</taxon>
        <taxon>Streptosporangiaceae</taxon>
        <taxon>Nonomuraea</taxon>
    </lineage>
</organism>
<dbReference type="InterPro" id="IPR036259">
    <property type="entry name" value="MFS_trans_sf"/>
</dbReference>
<dbReference type="CDD" id="cd17475">
    <property type="entry name" value="MFS_MT3072_like"/>
    <property type="match status" value="1"/>
</dbReference>
<feature type="transmembrane region" description="Helical" evidence="5">
    <location>
        <begin position="296"/>
        <end position="315"/>
    </location>
</feature>
<gene>
    <name evidence="7" type="ORF">H4W81_001985</name>
</gene>
<evidence type="ECO:0000256" key="1">
    <source>
        <dbReference type="ARBA" id="ARBA00004651"/>
    </source>
</evidence>
<keyword evidence="2 5" id="KW-0812">Transmembrane</keyword>
<feature type="transmembrane region" description="Helical" evidence="5">
    <location>
        <begin position="321"/>
        <end position="345"/>
    </location>
</feature>
<feature type="transmembrane region" description="Helical" evidence="5">
    <location>
        <begin position="178"/>
        <end position="196"/>
    </location>
</feature>
<name>A0ABR9KB10_9ACTN</name>
<feature type="transmembrane region" description="Helical" evidence="5">
    <location>
        <begin position="20"/>
        <end position="40"/>
    </location>
</feature>
<comment type="caution">
    <text evidence="7">The sequence shown here is derived from an EMBL/GenBank/DDBJ whole genome shotgun (WGS) entry which is preliminary data.</text>
</comment>
<evidence type="ECO:0000313" key="7">
    <source>
        <dbReference type="EMBL" id="MBE1559206.1"/>
    </source>
</evidence>
<feature type="transmembrane region" description="Helical" evidence="5">
    <location>
        <begin position="357"/>
        <end position="377"/>
    </location>
</feature>
<dbReference type="PANTHER" id="PTHR23527:SF1">
    <property type="entry name" value="BLL3282 PROTEIN"/>
    <property type="match status" value="1"/>
</dbReference>
<dbReference type="EMBL" id="JADBEF010000001">
    <property type="protein sequence ID" value="MBE1559206.1"/>
    <property type="molecule type" value="Genomic_DNA"/>
</dbReference>
<evidence type="ECO:0000256" key="4">
    <source>
        <dbReference type="ARBA" id="ARBA00023136"/>
    </source>
</evidence>
<dbReference type="SUPFAM" id="SSF103473">
    <property type="entry name" value="MFS general substrate transporter"/>
    <property type="match status" value="1"/>
</dbReference>
<dbReference type="PANTHER" id="PTHR23527">
    <property type="entry name" value="BLL3282 PROTEIN"/>
    <property type="match status" value="1"/>
</dbReference>
<feature type="transmembrane region" description="Helical" evidence="5">
    <location>
        <begin position="109"/>
        <end position="126"/>
    </location>
</feature>
<feature type="transmembrane region" description="Helical" evidence="5">
    <location>
        <begin position="87"/>
        <end position="103"/>
    </location>
</feature>
<keyword evidence="4 5" id="KW-0472">Membrane</keyword>
<dbReference type="Pfam" id="PF07690">
    <property type="entry name" value="MFS_1"/>
    <property type="match status" value="1"/>
</dbReference>
<dbReference type="Proteomes" id="UP000661607">
    <property type="component" value="Unassembled WGS sequence"/>
</dbReference>
<protein>
    <submittedName>
        <fullName evidence="7">MFS family arabinose efflux permease</fullName>
    </submittedName>
</protein>
<proteinExistence type="predicted"/>
<dbReference type="InterPro" id="IPR011701">
    <property type="entry name" value="MFS"/>
</dbReference>
<feature type="transmembrane region" description="Helical" evidence="5">
    <location>
        <begin position="152"/>
        <end position="172"/>
    </location>
</feature>
<feature type="transmembrane region" description="Helical" evidence="5">
    <location>
        <begin position="261"/>
        <end position="284"/>
    </location>
</feature>
<sequence>MKVNPARTGGFTRSTPRYRWIVLGIATFAQAAAGFFMQGMGAMGIHLQRDLSLSTAQLGLLFSAAGAVPLIGLLVAGELLDRYNERWVLGIGACVVAAALIVGSTAPGYVSLLLVLLVVGAGYCTVQPGGSKSVASWFDASQRGFAMGVRQAGLPLGGALAAAVLPFLAGAFGWRSTFVVGGLVALLGAGVFMGFYRRPPAQAGPQDGRPRASLESQLRARLGMLREPSTVKIMLSGTSLISVQYGVLVLTVLYLHDTTALGAGPAALVLVAAQGAGVAGRVCLAAWSDRARFGRYGCVMTCMAAVIAGMTALMTPLGQSPAAACILFIWLGFFGFGWYGPWVTYVTESAPPGKTGFALGLAMAVNQIAIVLAPPVVGLLKDLTHSFTPAWGLLVVLTAVALAVTARGERRGIGRGAHGASPASRGR</sequence>
<feature type="transmembrane region" description="Helical" evidence="5">
    <location>
        <begin position="389"/>
        <end position="406"/>
    </location>
</feature>
<feature type="domain" description="Major facilitator superfamily (MFS) profile" evidence="6">
    <location>
        <begin position="22"/>
        <end position="413"/>
    </location>
</feature>
<feature type="transmembrane region" description="Helical" evidence="5">
    <location>
        <begin position="233"/>
        <end position="255"/>
    </location>
</feature>
<keyword evidence="3 5" id="KW-1133">Transmembrane helix</keyword>
<dbReference type="RefSeq" id="WP_318781631.1">
    <property type="nucleotide sequence ID" value="NZ_BAAASY010000001.1"/>
</dbReference>
<dbReference type="PROSITE" id="PS50850">
    <property type="entry name" value="MFS"/>
    <property type="match status" value="1"/>
</dbReference>
<dbReference type="InterPro" id="IPR052952">
    <property type="entry name" value="MFS-Transporter"/>
</dbReference>
<comment type="subcellular location">
    <subcellularLocation>
        <location evidence="1">Cell membrane</location>
        <topology evidence="1">Multi-pass membrane protein</topology>
    </subcellularLocation>
</comment>
<evidence type="ECO:0000259" key="6">
    <source>
        <dbReference type="PROSITE" id="PS50850"/>
    </source>
</evidence>
<evidence type="ECO:0000256" key="5">
    <source>
        <dbReference type="SAM" id="Phobius"/>
    </source>
</evidence>
<keyword evidence="8" id="KW-1185">Reference proteome</keyword>
<dbReference type="InterPro" id="IPR020846">
    <property type="entry name" value="MFS_dom"/>
</dbReference>